<proteinExistence type="predicted"/>
<dbReference type="EMBL" id="HBUF01344941">
    <property type="protein sequence ID" value="CAG6708327.1"/>
    <property type="molecule type" value="Transcribed_RNA"/>
</dbReference>
<name>A0A8D8UT61_9HEMI</name>
<accession>A0A8D8UT61</accession>
<organism evidence="1">
    <name type="scientific">Cacopsylla melanoneura</name>
    <dbReference type="NCBI Taxonomy" id="428564"/>
    <lineage>
        <taxon>Eukaryota</taxon>
        <taxon>Metazoa</taxon>
        <taxon>Ecdysozoa</taxon>
        <taxon>Arthropoda</taxon>
        <taxon>Hexapoda</taxon>
        <taxon>Insecta</taxon>
        <taxon>Pterygota</taxon>
        <taxon>Neoptera</taxon>
        <taxon>Paraneoptera</taxon>
        <taxon>Hemiptera</taxon>
        <taxon>Sternorrhyncha</taxon>
        <taxon>Psylloidea</taxon>
        <taxon>Psyllidae</taxon>
        <taxon>Psyllinae</taxon>
        <taxon>Cacopsylla</taxon>
    </lineage>
</organism>
<dbReference type="EMBL" id="HBUF01344940">
    <property type="protein sequence ID" value="CAG6708324.1"/>
    <property type="molecule type" value="Transcribed_RNA"/>
</dbReference>
<evidence type="ECO:0000313" key="1">
    <source>
        <dbReference type="EMBL" id="CAG6708327.1"/>
    </source>
</evidence>
<protein>
    <submittedName>
        <fullName evidence="1">Uncharacterized protein</fullName>
    </submittedName>
</protein>
<sequence length="133" mass="15038">MKIIIFDFFVFGVRPLLLQYSSRASSPLFISTNVELKIVISSAKNSESKSLVPSMFKPRKPLSLRKSSKSEIKSAKSIGELDSPCNKPIVTSISSVYLSPSLTFIFVFWYKLWKILINLTLMPHLYNTSNNLS</sequence>
<reference evidence="1" key="1">
    <citation type="submission" date="2021-05" db="EMBL/GenBank/DDBJ databases">
        <authorList>
            <person name="Alioto T."/>
            <person name="Alioto T."/>
            <person name="Gomez Garrido J."/>
        </authorList>
    </citation>
    <scope>NUCLEOTIDE SEQUENCE</scope>
</reference>
<dbReference type="EMBL" id="HBUF01344939">
    <property type="protein sequence ID" value="CAG6708321.1"/>
    <property type="molecule type" value="Transcribed_RNA"/>
</dbReference>
<dbReference type="AlphaFoldDB" id="A0A8D8UT61"/>